<feature type="region of interest" description="Disordered" evidence="1">
    <location>
        <begin position="152"/>
        <end position="201"/>
    </location>
</feature>
<proteinExistence type="predicted"/>
<protein>
    <recommendedName>
        <fullName evidence="4">J domain-containing protein</fullName>
    </recommendedName>
</protein>
<feature type="compositionally biased region" description="Basic and acidic residues" evidence="1">
    <location>
        <begin position="152"/>
        <end position="184"/>
    </location>
</feature>
<sequence>MNSDEPLQEPSDLAHGRTIRAPPRNDATEEELVDEEWHALVEPRLNVLNTWAKLFGAEIERCGDRPCFAEDEQMSKSPRSAHWQLREDRRFARLQRAWEQDRLRDMEAKYQQNAPEYERSEVPLRPGGVEPPFSQRRQQEILEEFQRQKDLQVEKEEQEERERLQQERQRQKEERRQQRRDSRTRNATRQARQAGTATTTSTPVPFVLARLAMKISRLFRRAEVAAAQDEAAGHAAEAWNLEEVHIQRPRPAVSTAGQVKMLVEQVEEVLASSADGPDLARRRIFRELQRTLHPDKNDGIEAYKLAFQHLMNRRRGYLQE</sequence>
<organism evidence="2 3">
    <name type="scientific">Durusdinium trenchii</name>
    <dbReference type="NCBI Taxonomy" id="1381693"/>
    <lineage>
        <taxon>Eukaryota</taxon>
        <taxon>Sar</taxon>
        <taxon>Alveolata</taxon>
        <taxon>Dinophyceae</taxon>
        <taxon>Suessiales</taxon>
        <taxon>Symbiodiniaceae</taxon>
        <taxon>Durusdinium</taxon>
    </lineage>
</organism>
<evidence type="ECO:0000313" key="3">
    <source>
        <dbReference type="Proteomes" id="UP001642484"/>
    </source>
</evidence>
<dbReference type="Proteomes" id="UP001642484">
    <property type="component" value="Unassembled WGS sequence"/>
</dbReference>
<reference evidence="2 3" key="1">
    <citation type="submission" date="2024-02" db="EMBL/GenBank/DDBJ databases">
        <authorList>
            <person name="Chen Y."/>
            <person name="Shah S."/>
            <person name="Dougan E. K."/>
            <person name="Thang M."/>
            <person name="Chan C."/>
        </authorList>
    </citation>
    <scope>NUCLEOTIDE SEQUENCE [LARGE SCALE GENOMIC DNA]</scope>
</reference>
<accession>A0ABP0NQC8</accession>
<feature type="compositionally biased region" description="Low complexity" evidence="1">
    <location>
        <begin position="185"/>
        <end position="201"/>
    </location>
</feature>
<name>A0ABP0NQC8_9DINO</name>
<feature type="region of interest" description="Disordered" evidence="1">
    <location>
        <begin position="110"/>
        <end position="132"/>
    </location>
</feature>
<keyword evidence="3" id="KW-1185">Reference proteome</keyword>
<gene>
    <name evidence="2" type="ORF">CCMP2556_LOCUS31769</name>
</gene>
<evidence type="ECO:0000256" key="1">
    <source>
        <dbReference type="SAM" id="MobiDB-lite"/>
    </source>
</evidence>
<evidence type="ECO:0000313" key="2">
    <source>
        <dbReference type="EMBL" id="CAK9064644.1"/>
    </source>
</evidence>
<feature type="region of interest" description="Disordered" evidence="1">
    <location>
        <begin position="1"/>
        <end position="31"/>
    </location>
</feature>
<comment type="caution">
    <text evidence="2">The sequence shown here is derived from an EMBL/GenBank/DDBJ whole genome shotgun (WGS) entry which is preliminary data.</text>
</comment>
<evidence type="ECO:0008006" key="4">
    <source>
        <dbReference type="Google" id="ProtNLM"/>
    </source>
</evidence>
<dbReference type="EMBL" id="CAXAMN010021934">
    <property type="protein sequence ID" value="CAK9064644.1"/>
    <property type="molecule type" value="Genomic_DNA"/>
</dbReference>